<gene>
    <name evidence="1" type="ORF">CHH61_26675</name>
</gene>
<dbReference type="EMBL" id="NPBS01001049">
    <property type="protein sequence ID" value="PAF11555.1"/>
    <property type="molecule type" value="Genomic_DNA"/>
</dbReference>
<feature type="non-terminal residue" evidence="1">
    <location>
        <position position="1"/>
    </location>
</feature>
<dbReference type="AlphaFoldDB" id="A0A268QUA0"/>
<proteinExistence type="predicted"/>
<sequence>FWGLASLRMPVSEWSNYPIDRKELEFYYNIAEQMMLVTKTLYPLTQTFLSRLWEGGFPEATITPRAEN</sequence>
<protein>
    <submittedName>
        <fullName evidence="1">Uncharacterized protein</fullName>
    </submittedName>
</protein>
<evidence type="ECO:0000313" key="2">
    <source>
        <dbReference type="Proteomes" id="UP000216133"/>
    </source>
</evidence>
<feature type="non-terminal residue" evidence="1">
    <location>
        <position position="68"/>
    </location>
</feature>
<name>A0A268QUA0_SHOCL</name>
<comment type="caution">
    <text evidence="1">The sequence shown here is derived from an EMBL/GenBank/DDBJ whole genome shotgun (WGS) entry which is preliminary data.</text>
</comment>
<organism evidence="1 2">
    <name type="scientific">Shouchella clausii</name>
    <name type="common">Alkalihalobacillus clausii</name>
    <dbReference type="NCBI Taxonomy" id="79880"/>
    <lineage>
        <taxon>Bacteria</taxon>
        <taxon>Bacillati</taxon>
        <taxon>Bacillota</taxon>
        <taxon>Bacilli</taxon>
        <taxon>Bacillales</taxon>
        <taxon>Bacillaceae</taxon>
        <taxon>Shouchella</taxon>
    </lineage>
</organism>
<accession>A0A268QUA0</accession>
<evidence type="ECO:0000313" key="1">
    <source>
        <dbReference type="EMBL" id="PAF11555.1"/>
    </source>
</evidence>
<dbReference type="Proteomes" id="UP000216133">
    <property type="component" value="Unassembled WGS sequence"/>
</dbReference>
<reference evidence="1 2" key="1">
    <citation type="submission" date="2017-07" db="EMBL/GenBank/DDBJ databases">
        <title>Isolation and whole genome analysis of endospore-forming bacteria from heroin.</title>
        <authorList>
            <person name="Kalinowski J."/>
            <person name="Ahrens B."/>
            <person name="Al-Dilaimi A."/>
            <person name="Winkler A."/>
            <person name="Wibberg D."/>
            <person name="Schleenbecker U."/>
            <person name="Ruckert C."/>
            <person name="Wolfel R."/>
            <person name="Grass G."/>
        </authorList>
    </citation>
    <scope>NUCLEOTIDE SEQUENCE [LARGE SCALE GENOMIC DNA]</scope>
    <source>
        <strain evidence="1 2">7523-2</strain>
    </source>
</reference>